<organism evidence="2 3">
    <name type="scientific">Nicotiana sylvestris</name>
    <name type="common">Wood tobacco</name>
    <name type="synonym">South American tobacco</name>
    <dbReference type="NCBI Taxonomy" id="4096"/>
    <lineage>
        <taxon>Eukaryota</taxon>
        <taxon>Viridiplantae</taxon>
        <taxon>Streptophyta</taxon>
        <taxon>Embryophyta</taxon>
        <taxon>Tracheophyta</taxon>
        <taxon>Spermatophyta</taxon>
        <taxon>Magnoliopsida</taxon>
        <taxon>eudicotyledons</taxon>
        <taxon>Gunneridae</taxon>
        <taxon>Pentapetalae</taxon>
        <taxon>asterids</taxon>
        <taxon>lamiids</taxon>
        <taxon>Solanales</taxon>
        <taxon>Solanaceae</taxon>
        <taxon>Nicotianoideae</taxon>
        <taxon>Nicotianeae</taxon>
        <taxon>Nicotiana</taxon>
    </lineage>
</organism>
<accession>A0A1U7WC90</accession>
<dbReference type="PANTHER" id="PTHR35317">
    <property type="entry name" value="OS04G0629600 PROTEIN"/>
    <property type="match status" value="1"/>
</dbReference>
<reference evidence="2" key="1">
    <citation type="journal article" date="2013" name="Genome Biol.">
        <title>Reference genomes and transcriptomes of Nicotiana sylvestris and Nicotiana tomentosiformis.</title>
        <authorList>
            <person name="Sierro N."/>
            <person name="Battey J.N."/>
            <person name="Ouadi S."/>
            <person name="Bovet L."/>
            <person name="Goepfert S."/>
            <person name="Bakaher N."/>
            <person name="Peitsch M.C."/>
            <person name="Ivanov N.V."/>
        </authorList>
    </citation>
    <scope>NUCLEOTIDE SEQUENCE [LARGE SCALE GENOMIC DNA]</scope>
</reference>
<dbReference type="RefSeq" id="XP_009771840.1">
    <property type="nucleotide sequence ID" value="XM_009773538.1"/>
</dbReference>
<feature type="region of interest" description="Disordered" evidence="1">
    <location>
        <begin position="257"/>
        <end position="285"/>
    </location>
</feature>
<gene>
    <name evidence="3" type="primary">LOC104222310</name>
</gene>
<proteinExistence type="predicted"/>
<keyword evidence="2" id="KW-1185">Reference proteome</keyword>
<evidence type="ECO:0000313" key="3">
    <source>
        <dbReference type="RefSeq" id="XP_009771840.1"/>
    </source>
</evidence>
<dbReference type="PANTHER" id="PTHR35317:SF27">
    <property type="entry name" value="RETROVIRUS-RELATED POL POLYPROTEIN FROM TRANSPOSON TNT 1-94"/>
    <property type="match status" value="1"/>
</dbReference>
<name>A0A1U7WC90_NICSY</name>
<dbReference type="eggNOG" id="KOG0017">
    <property type="taxonomic scope" value="Eukaryota"/>
</dbReference>
<reference evidence="3" key="2">
    <citation type="submission" date="2025-08" db="UniProtKB">
        <authorList>
            <consortium name="RefSeq"/>
        </authorList>
    </citation>
    <scope>IDENTIFICATION</scope>
    <source>
        <tissue evidence="3">Leaf</tissue>
    </source>
</reference>
<protein>
    <submittedName>
        <fullName evidence="3">Uncharacterized protein LOC104222310</fullName>
    </submittedName>
</protein>
<dbReference type="AlphaFoldDB" id="A0A1U7WC90"/>
<evidence type="ECO:0000256" key="1">
    <source>
        <dbReference type="SAM" id="MobiDB-lite"/>
    </source>
</evidence>
<dbReference type="Pfam" id="PF14223">
    <property type="entry name" value="Retrotran_gag_2"/>
    <property type="match status" value="1"/>
</dbReference>
<dbReference type="Proteomes" id="UP000189701">
    <property type="component" value="Unplaced"/>
</dbReference>
<sequence length="369" mass="42021">MDMRRRIGYDEKLKLGIVEGNWSEIAPTRIAVAYWLPESEGNDFRFAEGLFRVSISVVVARFVALGSIGVECAMVAEETMQSQKQGERYVRKPAEAENLAQVRMHRCEGLLGKAVFAEAKFFTTEAEVADRGYTKLDNEETLPQNEKDVLAKTRKKDQQVLTLIHQYLDDAIFEKAIVNQIRRYGEDIEDVRVVENILRILIPKFDFVVCFMEESKDLDTMMVEQLEGSLQAHEEKIKRRQEVSLEQLLNTQASFKDYGGEKSYRGNGRGRGRSGHGRGISNSNNFNNKVKIHQTFKGRGRGRGEREGRGCGYYQENNGQSNVEEKANLVDDKEEVESTLLMTLKEEDKDDCSSWYLDNGASNHMCGCK</sequence>
<evidence type="ECO:0000313" key="2">
    <source>
        <dbReference type="Proteomes" id="UP000189701"/>
    </source>
</evidence>